<feature type="compositionally biased region" description="Basic residues" evidence="2">
    <location>
        <begin position="176"/>
        <end position="185"/>
    </location>
</feature>
<name>A0A6L2P9W2_TANCI</name>
<dbReference type="PANTHER" id="PTHR46148:SF59">
    <property type="entry name" value="NUCLEOTIDYLTRANSFERASE, RIBONUCLEASE H"/>
    <property type="match status" value="1"/>
</dbReference>
<accession>A0A6L2P9W2</accession>
<dbReference type="SUPFAM" id="SSF54001">
    <property type="entry name" value="Cysteine proteinases"/>
    <property type="match status" value="1"/>
</dbReference>
<feature type="region of interest" description="Disordered" evidence="2">
    <location>
        <begin position="149"/>
        <end position="265"/>
    </location>
</feature>
<dbReference type="Pfam" id="PF24626">
    <property type="entry name" value="SH3_Tf2-1"/>
    <property type="match status" value="1"/>
</dbReference>
<organism evidence="4">
    <name type="scientific">Tanacetum cinerariifolium</name>
    <name type="common">Dalmatian daisy</name>
    <name type="synonym">Chrysanthemum cinerariifolium</name>
    <dbReference type="NCBI Taxonomy" id="118510"/>
    <lineage>
        <taxon>Eukaryota</taxon>
        <taxon>Viridiplantae</taxon>
        <taxon>Streptophyta</taxon>
        <taxon>Embryophyta</taxon>
        <taxon>Tracheophyta</taxon>
        <taxon>Spermatophyta</taxon>
        <taxon>Magnoliopsida</taxon>
        <taxon>eudicotyledons</taxon>
        <taxon>Gunneridae</taxon>
        <taxon>Pentapetalae</taxon>
        <taxon>asterids</taxon>
        <taxon>campanulids</taxon>
        <taxon>Asterales</taxon>
        <taxon>Asteraceae</taxon>
        <taxon>Asteroideae</taxon>
        <taxon>Anthemideae</taxon>
        <taxon>Anthemidinae</taxon>
        <taxon>Tanacetum</taxon>
    </lineage>
</organism>
<evidence type="ECO:0000256" key="2">
    <source>
        <dbReference type="SAM" id="MobiDB-lite"/>
    </source>
</evidence>
<dbReference type="InterPro" id="IPR056924">
    <property type="entry name" value="SH3_Tf2-1"/>
</dbReference>
<dbReference type="AlphaFoldDB" id="A0A6L2P9W2"/>
<keyword evidence="4" id="KW-0378">Hydrolase</keyword>
<dbReference type="InterPro" id="IPR038765">
    <property type="entry name" value="Papain-like_cys_pep_sf"/>
</dbReference>
<dbReference type="GO" id="GO:0008233">
    <property type="term" value="F:peptidase activity"/>
    <property type="evidence" value="ECO:0007669"/>
    <property type="project" value="UniProtKB-KW"/>
</dbReference>
<evidence type="ECO:0000259" key="3">
    <source>
        <dbReference type="Pfam" id="PF24626"/>
    </source>
</evidence>
<dbReference type="GO" id="GO:0006508">
    <property type="term" value="P:proteolysis"/>
    <property type="evidence" value="ECO:0007669"/>
    <property type="project" value="UniProtKB-KW"/>
</dbReference>
<feature type="compositionally biased region" description="Acidic residues" evidence="2">
    <location>
        <begin position="422"/>
        <end position="435"/>
    </location>
</feature>
<feature type="region of interest" description="Disordered" evidence="2">
    <location>
        <begin position="416"/>
        <end position="457"/>
    </location>
</feature>
<keyword evidence="4" id="KW-0645">Protease</keyword>
<comment type="caution">
    <text evidence="4">The sequence shown here is derived from an EMBL/GenBank/DDBJ whole genome shotgun (WGS) entry which is preliminary data.</text>
</comment>
<feature type="coiled-coil region" evidence="1">
    <location>
        <begin position="556"/>
        <end position="583"/>
    </location>
</feature>
<proteinExistence type="predicted"/>
<protein>
    <submittedName>
        <fullName evidence="4">Ulp1 protease family, C-terminal catalytic domain-containing protein</fullName>
    </submittedName>
</protein>
<feature type="compositionally biased region" description="Basic residues" evidence="2">
    <location>
        <begin position="236"/>
        <end position="260"/>
    </location>
</feature>
<feature type="compositionally biased region" description="Basic and acidic residues" evidence="2">
    <location>
        <begin position="677"/>
        <end position="691"/>
    </location>
</feature>
<sequence length="988" mass="113181">MIQNLEDIMRACVIDFGGSYHLSIRCAPFEALYERKAYRLRLPEELNSLHDTFHVSNLKRCLADANLHVPLDEIKVDKTLRFVEEPVEIMDQEIKKLKGLLVGIDGLFSRRYCGVVRRVTCGYPWLGLGGNHRDFDINKSSTWYIEDNLNDEDNEDSHSAGEEQNTEDSDSIKTPYVKKRGRPKKIFWANENKSSSVKRRGRSRKSNDDLKKQTIGSKRKGKEYKVEDDDDNDRTKRMKKKMDHKEAKVKRKRNQKNTKRKVVDESSFEFEVTTTSSKGKKHKKNIKISNENKKNIKIRTRTTPTTLFNAMAILNVDRKKCLYEMGFGSMIGMAIHELPGMLGFYVIDNLDTETNVSSLTDKFILVTSQSVHDILGIPIGGCSLESLASRSLDDPFIKEWFSQFGEKNEVRPNDITDVIGIDNDDTTGIDMESDSPDCQMESDSPASDDDNQKNDKVDDSCPATRVCFVIERDEVKFIEVEDVKKEEQQIGNEDDRVVDDSVTTIPDYVTEKKEVKFIKNDNVLVDDVHNKMIKCSFEVQKKDSLNECDAIVQDSVERSEHSLEKEKKKISNEELRSQSLKGNTYHATGLYSSTEGDEATEHEDVHHILNEDDKVDDSCPATGVCSVIEGDGVKLTEVEDVEKEKQQIGNEDDRVVDDSDTTIPDSKKKYSLNESNSVERSENSLEKEKKKVSNEELRFQSLKSNVGAEGAVDSQHTIGDIFKQDEQIQSAEDVKKPVSDVEKIIADTLIAMTRSKLDLIFESQSGLGLNHLEMETLTPTLMVSAYVIDVWEELLNILEMYKDESLPLRYFFKITIYRKVLVQYLYYVKHPKAKAIEKAKILRMKMSWRITRNSNDCGVFTMLYMESYIRAKGEWKCGLAKESKKQNEQLNSLRSKFAAKIILSEFNLLRENFMKLVADRWTWVLENSGEFTVSSVRKHIDDKLIPGVGSKTRWIKYVPIKVNLKAWKVKLDALPTRFNVVDSKQADF</sequence>
<dbReference type="EMBL" id="BKCJ010010957">
    <property type="protein sequence ID" value="GEU93932.1"/>
    <property type="molecule type" value="Genomic_DNA"/>
</dbReference>
<gene>
    <name evidence="4" type="ORF">Tci_065910</name>
</gene>
<feature type="region of interest" description="Disordered" evidence="2">
    <location>
        <begin position="640"/>
        <end position="691"/>
    </location>
</feature>
<dbReference type="Gene3D" id="3.40.395.10">
    <property type="entry name" value="Adenoviral Proteinase, Chain A"/>
    <property type="match status" value="1"/>
</dbReference>
<reference evidence="4" key="1">
    <citation type="journal article" date="2019" name="Sci. Rep.">
        <title>Draft genome of Tanacetum cinerariifolium, the natural source of mosquito coil.</title>
        <authorList>
            <person name="Yamashiro T."/>
            <person name="Shiraishi A."/>
            <person name="Satake H."/>
            <person name="Nakayama K."/>
        </authorList>
    </citation>
    <scope>NUCLEOTIDE SEQUENCE</scope>
</reference>
<evidence type="ECO:0000256" key="1">
    <source>
        <dbReference type="SAM" id="Coils"/>
    </source>
</evidence>
<keyword evidence="1" id="KW-0175">Coiled coil</keyword>
<evidence type="ECO:0000313" key="4">
    <source>
        <dbReference type="EMBL" id="GEU93932.1"/>
    </source>
</evidence>
<dbReference type="PANTHER" id="PTHR46148">
    <property type="entry name" value="CHROMO DOMAIN-CONTAINING PROTEIN"/>
    <property type="match status" value="1"/>
</dbReference>
<feature type="domain" description="Tf2-1-like SH3-like" evidence="3">
    <location>
        <begin position="35"/>
        <end position="61"/>
    </location>
</feature>
<feature type="compositionally biased region" description="Basic and acidic residues" evidence="2">
    <location>
        <begin position="640"/>
        <end position="657"/>
    </location>
</feature>